<dbReference type="EMBL" id="BPLF01000001">
    <property type="protein sequence ID" value="GIX62040.1"/>
    <property type="molecule type" value="Genomic_DNA"/>
</dbReference>
<keyword evidence="1" id="KW-0812">Transmembrane</keyword>
<name>A0AAV4LRA4_BABCB</name>
<comment type="caution">
    <text evidence="2">The sequence shown here is derived from an EMBL/GenBank/DDBJ whole genome shotgun (WGS) entry which is preliminary data.</text>
</comment>
<keyword evidence="3" id="KW-1185">Reference proteome</keyword>
<evidence type="ECO:0000256" key="1">
    <source>
        <dbReference type="SAM" id="Phobius"/>
    </source>
</evidence>
<feature type="transmembrane region" description="Helical" evidence="1">
    <location>
        <begin position="213"/>
        <end position="235"/>
    </location>
</feature>
<evidence type="ECO:0000313" key="3">
    <source>
        <dbReference type="Proteomes" id="UP001497744"/>
    </source>
</evidence>
<sequence length="274" mass="29971">MSRDIAIELIVVWRELKRSQEVKHLTYGLRTPGGPLSNLNLLALEVAREENVDPGEASGSGDWGLSSLPSLLTRFPQLLEKPGVRFLFIGGRLKLFKLIVHHILHDRRPGHVLVHVAVAEPVSFHEGTEGAASEILIMPRTVIEDEGEASKEYLGVGRGVDVINTDTLVPRLVIPLLQLPYEGLLAGVKGGFEIFEVGVGYLSFDGSVELTNLAMIVSALLQWGIGIILPLYFGLAQQPLKLRIHSTSVCPFTSTIEDTIKVLANFLGHCFSLI</sequence>
<keyword evidence="1" id="KW-1133">Transmembrane helix</keyword>
<dbReference type="Proteomes" id="UP001497744">
    <property type="component" value="Unassembled WGS sequence"/>
</dbReference>
<protein>
    <submittedName>
        <fullName evidence="2">5'-3' exoribonuclease 2</fullName>
    </submittedName>
</protein>
<accession>A0AAV4LRA4</accession>
<dbReference type="GeneID" id="94193522"/>
<evidence type="ECO:0000313" key="2">
    <source>
        <dbReference type="EMBL" id="GIX62040.1"/>
    </source>
</evidence>
<dbReference type="AlphaFoldDB" id="A0AAV4LRA4"/>
<keyword evidence="1" id="KW-0472">Membrane</keyword>
<reference evidence="2 3" key="1">
    <citation type="submission" date="2021-06" db="EMBL/GenBank/DDBJ databases">
        <title>Genome sequence of Babesia caballi.</title>
        <authorList>
            <person name="Yamagishi J."/>
            <person name="Kidaka T."/>
            <person name="Ochi A."/>
        </authorList>
    </citation>
    <scope>NUCLEOTIDE SEQUENCE [LARGE SCALE GENOMIC DNA]</scope>
    <source>
        <strain evidence="2">USDA-D6B2</strain>
    </source>
</reference>
<gene>
    <name evidence="2" type="ORF">BcabD6B2_14750</name>
</gene>
<organism evidence="2 3">
    <name type="scientific">Babesia caballi</name>
    <dbReference type="NCBI Taxonomy" id="5871"/>
    <lineage>
        <taxon>Eukaryota</taxon>
        <taxon>Sar</taxon>
        <taxon>Alveolata</taxon>
        <taxon>Apicomplexa</taxon>
        <taxon>Aconoidasida</taxon>
        <taxon>Piroplasmida</taxon>
        <taxon>Babesiidae</taxon>
        <taxon>Babesia</taxon>
    </lineage>
</organism>
<dbReference type="RefSeq" id="XP_067714110.1">
    <property type="nucleotide sequence ID" value="XM_067858009.1"/>
</dbReference>
<proteinExistence type="predicted"/>